<evidence type="ECO:0000313" key="3">
    <source>
        <dbReference type="Proteomes" id="UP000553343"/>
    </source>
</evidence>
<dbReference type="InterPro" id="IPR043519">
    <property type="entry name" value="NT_sf"/>
</dbReference>
<proteinExistence type="predicted"/>
<name>A0A850T7J4_9BACT</name>
<dbReference type="EMBL" id="JACADJ010000010">
    <property type="protein sequence ID" value="NWH04368.1"/>
    <property type="molecule type" value="Genomic_DNA"/>
</dbReference>
<feature type="domain" description="Polymerase nucleotidyl transferase" evidence="1">
    <location>
        <begin position="9"/>
        <end position="89"/>
    </location>
</feature>
<dbReference type="Proteomes" id="UP000553343">
    <property type="component" value="Unassembled WGS sequence"/>
</dbReference>
<evidence type="ECO:0000313" key="2">
    <source>
        <dbReference type="EMBL" id="NWH04368.1"/>
    </source>
</evidence>
<accession>A0A850T7J4</accession>
<organism evidence="2 3">
    <name type="scientific">Desulfobacter latus</name>
    <dbReference type="NCBI Taxonomy" id="2292"/>
    <lineage>
        <taxon>Bacteria</taxon>
        <taxon>Pseudomonadati</taxon>
        <taxon>Thermodesulfobacteriota</taxon>
        <taxon>Desulfobacteria</taxon>
        <taxon>Desulfobacterales</taxon>
        <taxon>Desulfobacteraceae</taxon>
        <taxon>Desulfobacter</taxon>
    </lineage>
</organism>
<evidence type="ECO:0000259" key="1">
    <source>
        <dbReference type="Pfam" id="PF01909"/>
    </source>
</evidence>
<comment type="caution">
    <text evidence="2">The sequence shown here is derived from an EMBL/GenBank/DDBJ whole genome shotgun (WGS) entry which is preliminary data.</text>
</comment>
<keyword evidence="2" id="KW-0808">Transferase</keyword>
<dbReference type="GO" id="GO:0016779">
    <property type="term" value="F:nucleotidyltransferase activity"/>
    <property type="evidence" value="ECO:0007669"/>
    <property type="project" value="InterPro"/>
</dbReference>
<keyword evidence="3" id="KW-1185">Reference proteome</keyword>
<reference evidence="2 3" key="1">
    <citation type="submission" date="2020-06" db="EMBL/GenBank/DDBJ databases">
        <title>High-quality draft genome of sulfate reducer Desulfobacter latus type strain AcrS2 isolated from marine sediment.</title>
        <authorList>
            <person name="Hoppe M."/>
            <person name="Larsen C.K."/>
            <person name="Marshall I.P.G."/>
            <person name="Schramm A."/>
            <person name="Marietou A.G."/>
        </authorList>
    </citation>
    <scope>NUCLEOTIDE SEQUENCE [LARGE SCALE GENOMIC DNA]</scope>
    <source>
        <strain evidence="2 3">AcRS2</strain>
    </source>
</reference>
<sequence length="94" mass="10801">MRLRPEEKRIIIQAVKRVDPDADIYLFGSRADSTKKGGDIDILVHSQNISFDSKLEIKKYIFKHLDEQKIDIIVTGNFDDPFVKTARKNGILLT</sequence>
<protein>
    <submittedName>
        <fullName evidence="2">Nucleotidyltransferase domain-containing protein</fullName>
    </submittedName>
</protein>
<gene>
    <name evidence="2" type="ORF">HXW94_05090</name>
</gene>
<dbReference type="SUPFAM" id="SSF81301">
    <property type="entry name" value="Nucleotidyltransferase"/>
    <property type="match status" value="1"/>
</dbReference>
<dbReference type="AlphaFoldDB" id="A0A850T7J4"/>
<dbReference type="InterPro" id="IPR002934">
    <property type="entry name" value="Polymerase_NTP_transf_dom"/>
</dbReference>
<dbReference type="CDD" id="cd05403">
    <property type="entry name" value="NT_KNTase_like"/>
    <property type="match status" value="1"/>
</dbReference>
<dbReference type="Gene3D" id="3.30.460.10">
    <property type="entry name" value="Beta Polymerase, domain 2"/>
    <property type="match status" value="1"/>
</dbReference>
<dbReference type="RefSeq" id="WP_178365821.1">
    <property type="nucleotide sequence ID" value="NZ_JACADJ010000010.1"/>
</dbReference>
<dbReference type="Pfam" id="PF01909">
    <property type="entry name" value="NTP_transf_2"/>
    <property type="match status" value="1"/>
</dbReference>